<dbReference type="Gene3D" id="4.10.640.40">
    <property type="entry name" value="Cytoplasmic polyadenylation element-binding protein, ZZ domain"/>
    <property type="match status" value="1"/>
</dbReference>
<evidence type="ECO:0000313" key="4">
    <source>
        <dbReference type="Proteomes" id="UP000887540"/>
    </source>
</evidence>
<dbReference type="GO" id="GO:0003730">
    <property type="term" value="F:mRNA 3'-UTR binding"/>
    <property type="evidence" value="ECO:0007669"/>
    <property type="project" value="InterPro"/>
</dbReference>
<dbReference type="Pfam" id="PF00076">
    <property type="entry name" value="RRM_1"/>
    <property type="match status" value="1"/>
</dbReference>
<dbReference type="Pfam" id="PF16367">
    <property type="entry name" value="RRM_7"/>
    <property type="match status" value="1"/>
</dbReference>
<dbReference type="InterPro" id="IPR032296">
    <property type="entry name" value="CEBP_ZZ"/>
</dbReference>
<reference evidence="5" key="1">
    <citation type="submission" date="2022-11" db="UniProtKB">
        <authorList>
            <consortium name="WormBaseParasite"/>
        </authorList>
    </citation>
    <scope>IDENTIFICATION</scope>
</reference>
<dbReference type="InterPro" id="IPR035979">
    <property type="entry name" value="RBD_domain_sf"/>
</dbReference>
<dbReference type="InterPro" id="IPR038446">
    <property type="entry name" value="CEBP_ZZ_sf"/>
</dbReference>
<dbReference type="Proteomes" id="UP000887540">
    <property type="component" value="Unplaced"/>
</dbReference>
<keyword evidence="4" id="KW-1185">Reference proteome</keyword>
<dbReference type="PANTHER" id="PTHR12566:SF12">
    <property type="entry name" value="TRANSLATIONAL REGULATOR ORB2"/>
    <property type="match status" value="1"/>
</dbReference>
<dbReference type="InterPro" id="IPR034819">
    <property type="entry name" value="CPEB"/>
</dbReference>
<keyword evidence="1 2" id="KW-0694">RNA-binding</keyword>
<dbReference type="GO" id="GO:0008135">
    <property type="term" value="F:translation factor activity, RNA binding"/>
    <property type="evidence" value="ECO:0007669"/>
    <property type="project" value="TreeGrafter"/>
</dbReference>
<dbReference type="InterPro" id="IPR000504">
    <property type="entry name" value="RRM_dom"/>
</dbReference>
<dbReference type="GO" id="GO:0045202">
    <property type="term" value="C:synapse"/>
    <property type="evidence" value="ECO:0007669"/>
    <property type="project" value="TreeGrafter"/>
</dbReference>
<dbReference type="PANTHER" id="PTHR12566">
    <property type="entry name" value="CYTOPLASMIC POLYADENYLATION ELEMENT BINDING PROTEIN CPEB"/>
    <property type="match status" value="1"/>
</dbReference>
<dbReference type="GO" id="GO:0000900">
    <property type="term" value="F:mRNA regulatory element binding translation repressor activity"/>
    <property type="evidence" value="ECO:0007669"/>
    <property type="project" value="TreeGrafter"/>
</dbReference>
<dbReference type="PROSITE" id="PS50102">
    <property type="entry name" value="RRM"/>
    <property type="match status" value="2"/>
</dbReference>
<dbReference type="Pfam" id="PF16366">
    <property type="entry name" value="CEBP_ZZ"/>
    <property type="match status" value="1"/>
</dbReference>
<dbReference type="GO" id="GO:0043022">
    <property type="term" value="F:ribosome binding"/>
    <property type="evidence" value="ECO:0007669"/>
    <property type="project" value="TreeGrafter"/>
</dbReference>
<evidence type="ECO:0000256" key="1">
    <source>
        <dbReference type="ARBA" id="ARBA00022884"/>
    </source>
</evidence>
<dbReference type="CDD" id="cd19757">
    <property type="entry name" value="Bbox1"/>
    <property type="match status" value="1"/>
</dbReference>
<dbReference type="GO" id="GO:0043005">
    <property type="term" value="C:neuron projection"/>
    <property type="evidence" value="ECO:0007669"/>
    <property type="project" value="TreeGrafter"/>
</dbReference>
<organism evidence="4 5">
    <name type="scientific">Acrobeloides nanus</name>
    <dbReference type="NCBI Taxonomy" id="290746"/>
    <lineage>
        <taxon>Eukaryota</taxon>
        <taxon>Metazoa</taxon>
        <taxon>Ecdysozoa</taxon>
        <taxon>Nematoda</taxon>
        <taxon>Chromadorea</taxon>
        <taxon>Rhabditida</taxon>
        <taxon>Tylenchina</taxon>
        <taxon>Cephalobomorpha</taxon>
        <taxon>Cephaloboidea</taxon>
        <taxon>Cephalobidae</taxon>
        <taxon>Acrobeloides</taxon>
    </lineage>
</organism>
<dbReference type="GO" id="GO:2000766">
    <property type="term" value="P:negative regulation of cytoplasmic translation"/>
    <property type="evidence" value="ECO:0007669"/>
    <property type="project" value="TreeGrafter"/>
</dbReference>
<sequence length="393" mass="44361">MSMNIFEEVANARNQEIENWLANALESHQMANMYELCLEQVAMEFNNLLKREVENSSAIRTRYGRKVFLGGLPVGITSGEILANFDRFGPARVDWPHKAFHENVPPSGYAFIIFENSAAVNQIIDMCAYIDHKHVIGIRTIDGAKRVIEVKPWDIKNSQLVLMNDWPKYERLSIFIGGLPRTITAGELASLIQEAVGGVAYVGIEIDEHTEYPKGAAKIVFNSQEAYVRAIAMREITVLSNGNERAAEIKPFLQPKMKCESCNCYGATSFCSQIRCLKYFCDACWKVKHSAPGLTSHHPMQKGRYYFTAKNNKDDKILRRDASRSQPLWQHSSNSTSLESLSIAPSTFMNTHLIDPRLRYRNSYDSAVGTFSPEISPAFTAFSNDSVFDFTKQ</sequence>
<dbReference type="GO" id="GO:0005737">
    <property type="term" value="C:cytoplasm"/>
    <property type="evidence" value="ECO:0007669"/>
    <property type="project" value="TreeGrafter"/>
</dbReference>
<feature type="domain" description="RRM" evidence="3">
    <location>
        <begin position="65"/>
        <end position="151"/>
    </location>
</feature>
<dbReference type="SMART" id="SM00360">
    <property type="entry name" value="RRM"/>
    <property type="match status" value="2"/>
</dbReference>
<evidence type="ECO:0000256" key="2">
    <source>
        <dbReference type="PROSITE-ProRule" id="PRU00176"/>
    </source>
</evidence>
<dbReference type="SUPFAM" id="SSF54928">
    <property type="entry name" value="RNA-binding domain, RBD"/>
    <property type="match status" value="1"/>
</dbReference>
<proteinExistence type="predicted"/>
<evidence type="ECO:0000313" key="5">
    <source>
        <dbReference type="WBParaSite" id="ACRNAN_Path_1102.g4244.t1"/>
    </source>
</evidence>
<evidence type="ECO:0000259" key="3">
    <source>
        <dbReference type="PROSITE" id="PS50102"/>
    </source>
</evidence>
<dbReference type="Gene3D" id="3.30.70.330">
    <property type="match status" value="2"/>
</dbReference>
<feature type="domain" description="RRM" evidence="3">
    <location>
        <begin position="172"/>
        <end position="254"/>
    </location>
</feature>
<dbReference type="WBParaSite" id="ACRNAN_Path_1102.g4244.t1">
    <property type="protein sequence ID" value="ACRNAN_Path_1102.g4244.t1"/>
    <property type="gene ID" value="ACRNAN_Path_1102.g4244"/>
</dbReference>
<dbReference type="GO" id="GO:0005634">
    <property type="term" value="C:nucleus"/>
    <property type="evidence" value="ECO:0007669"/>
    <property type="project" value="TreeGrafter"/>
</dbReference>
<protein>
    <submittedName>
        <fullName evidence="5">RRM domain-containing protein</fullName>
    </submittedName>
</protein>
<dbReference type="AlphaFoldDB" id="A0A914BVP8"/>
<accession>A0A914BVP8</accession>
<dbReference type="InterPro" id="IPR012677">
    <property type="entry name" value="Nucleotide-bd_a/b_plait_sf"/>
</dbReference>
<name>A0A914BVP8_9BILA</name>